<name>A0A518HY09_9BACT</name>
<keyword evidence="3" id="KW-0408">Iron</keyword>
<organism evidence="6 7">
    <name type="scientific">Stieleria neptunia</name>
    <dbReference type="NCBI Taxonomy" id="2527979"/>
    <lineage>
        <taxon>Bacteria</taxon>
        <taxon>Pseudomonadati</taxon>
        <taxon>Planctomycetota</taxon>
        <taxon>Planctomycetia</taxon>
        <taxon>Pirellulales</taxon>
        <taxon>Pirellulaceae</taxon>
        <taxon>Stieleria</taxon>
    </lineage>
</organism>
<evidence type="ECO:0000313" key="6">
    <source>
        <dbReference type="EMBL" id="QDV45654.1"/>
    </source>
</evidence>
<dbReference type="PANTHER" id="PTHR21496:SF23">
    <property type="entry name" value="3-PHENYLPROPIONATE_CINNAMIC ACID DIOXYGENASE FERREDOXIN SUBUNIT"/>
    <property type="match status" value="1"/>
</dbReference>
<dbReference type="EMBL" id="CP037423">
    <property type="protein sequence ID" value="QDV45654.1"/>
    <property type="molecule type" value="Genomic_DNA"/>
</dbReference>
<dbReference type="InterPro" id="IPR017941">
    <property type="entry name" value="Rieske_2Fe-2S"/>
</dbReference>
<keyword evidence="2" id="KW-0479">Metal-binding</keyword>
<dbReference type="SUPFAM" id="SSF50022">
    <property type="entry name" value="ISP domain"/>
    <property type="match status" value="1"/>
</dbReference>
<dbReference type="OrthoDB" id="9795104at2"/>
<dbReference type="CDD" id="cd03467">
    <property type="entry name" value="Rieske"/>
    <property type="match status" value="1"/>
</dbReference>
<sequence length="111" mass="12067">MESESPNDWIDVASAADLSAGQAMEVVVGEHVIALFRDADSLYALDGLCAHQGGPVAKGELSKTDAGKTCVTCPWHGWQYELATGIQTVNRQPLQRTFPIRERNGRVEVQV</sequence>
<keyword evidence="6" id="KW-0560">Oxidoreductase</keyword>
<dbReference type="AlphaFoldDB" id="A0A518HY09"/>
<keyword evidence="7" id="KW-1185">Reference proteome</keyword>
<dbReference type="InterPro" id="IPR036922">
    <property type="entry name" value="Rieske_2Fe-2S_sf"/>
</dbReference>
<accession>A0A518HY09</accession>
<evidence type="ECO:0000256" key="1">
    <source>
        <dbReference type="ARBA" id="ARBA00022714"/>
    </source>
</evidence>
<dbReference type="PROSITE" id="PS51296">
    <property type="entry name" value="RIESKE"/>
    <property type="match status" value="1"/>
</dbReference>
<evidence type="ECO:0000256" key="3">
    <source>
        <dbReference type="ARBA" id="ARBA00023004"/>
    </source>
</evidence>
<keyword evidence="6" id="KW-0223">Dioxygenase</keyword>
<evidence type="ECO:0000313" key="7">
    <source>
        <dbReference type="Proteomes" id="UP000319004"/>
    </source>
</evidence>
<reference evidence="6 7" key="1">
    <citation type="submission" date="2019-03" db="EMBL/GenBank/DDBJ databases">
        <title>Deep-cultivation of Planctomycetes and their phenomic and genomic characterization uncovers novel biology.</title>
        <authorList>
            <person name="Wiegand S."/>
            <person name="Jogler M."/>
            <person name="Boedeker C."/>
            <person name="Pinto D."/>
            <person name="Vollmers J."/>
            <person name="Rivas-Marin E."/>
            <person name="Kohn T."/>
            <person name="Peeters S.H."/>
            <person name="Heuer A."/>
            <person name="Rast P."/>
            <person name="Oberbeckmann S."/>
            <person name="Bunk B."/>
            <person name="Jeske O."/>
            <person name="Meyerdierks A."/>
            <person name="Storesund J.E."/>
            <person name="Kallscheuer N."/>
            <person name="Luecker S."/>
            <person name="Lage O.M."/>
            <person name="Pohl T."/>
            <person name="Merkel B.J."/>
            <person name="Hornburger P."/>
            <person name="Mueller R.-W."/>
            <person name="Bruemmer F."/>
            <person name="Labrenz M."/>
            <person name="Spormann A.M."/>
            <person name="Op den Camp H."/>
            <person name="Overmann J."/>
            <person name="Amann R."/>
            <person name="Jetten M.S.M."/>
            <person name="Mascher T."/>
            <person name="Medema M.H."/>
            <person name="Devos D.P."/>
            <person name="Kaster A.-K."/>
            <person name="Ovreas L."/>
            <person name="Rohde M."/>
            <person name="Galperin M.Y."/>
            <person name="Jogler C."/>
        </authorList>
    </citation>
    <scope>NUCLEOTIDE SEQUENCE [LARGE SCALE GENOMIC DNA]</scope>
    <source>
        <strain evidence="6 7">Enr13</strain>
    </source>
</reference>
<keyword evidence="1" id="KW-0001">2Fe-2S</keyword>
<evidence type="ECO:0000256" key="2">
    <source>
        <dbReference type="ARBA" id="ARBA00022723"/>
    </source>
</evidence>
<dbReference type="GO" id="GO:0051537">
    <property type="term" value="F:2 iron, 2 sulfur cluster binding"/>
    <property type="evidence" value="ECO:0007669"/>
    <property type="project" value="UniProtKB-KW"/>
</dbReference>
<dbReference type="Pfam" id="PF00355">
    <property type="entry name" value="Rieske"/>
    <property type="match status" value="1"/>
</dbReference>
<dbReference type="RefSeq" id="WP_145389927.1">
    <property type="nucleotide sequence ID" value="NZ_CP037423.1"/>
</dbReference>
<protein>
    <submittedName>
        <fullName evidence="6">Naphthalene 1,2-dioxygenase/salicylate 5-hydroxylase</fullName>
    </submittedName>
</protein>
<dbReference type="Gene3D" id="2.102.10.10">
    <property type="entry name" value="Rieske [2Fe-2S] iron-sulphur domain"/>
    <property type="match status" value="1"/>
</dbReference>
<proteinExistence type="predicted"/>
<dbReference type="GO" id="GO:0046872">
    <property type="term" value="F:metal ion binding"/>
    <property type="evidence" value="ECO:0007669"/>
    <property type="project" value="UniProtKB-KW"/>
</dbReference>
<dbReference type="PANTHER" id="PTHR21496">
    <property type="entry name" value="FERREDOXIN-RELATED"/>
    <property type="match status" value="1"/>
</dbReference>
<dbReference type="Proteomes" id="UP000319004">
    <property type="component" value="Chromosome"/>
</dbReference>
<dbReference type="KEGG" id="snep:Enr13x_55330"/>
<keyword evidence="4" id="KW-0411">Iron-sulfur</keyword>
<feature type="domain" description="Rieske" evidence="5">
    <location>
        <begin position="10"/>
        <end position="109"/>
    </location>
</feature>
<evidence type="ECO:0000259" key="5">
    <source>
        <dbReference type="PROSITE" id="PS51296"/>
    </source>
</evidence>
<evidence type="ECO:0000256" key="4">
    <source>
        <dbReference type="ARBA" id="ARBA00023014"/>
    </source>
</evidence>
<dbReference type="GO" id="GO:0051213">
    <property type="term" value="F:dioxygenase activity"/>
    <property type="evidence" value="ECO:0007669"/>
    <property type="project" value="UniProtKB-KW"/>
</dbReference>
<gene>
    <name evidence="6" type="primary">nagAb</name>
    <name evidence="6" type="ORF">Enr13x_55330</name>
</gene>